<evidence type="ECO:0000313" key="12">
    <source>
        <dbReference type="EMBL" id="KRF99420.1"/>
    </source>
</evidence>
<dbReference type="PANTHER" id="PTHR45653:SF10">
    <property type="entry name" value="MYOBLAST CITY, ISOFORM B"/>
    <property type="match status" value="1"/>
</dbReference>
<dbReference type="GO" id="GO:0061327">
    <property type="term" value="P:anterior Malpighian tubule development"/>
    <property type="evidence" value="ECO:0007669"/>
    <property type="project" value="EnsemblMetazoa"/>
</dbReference>
<dbReference type="GO" id="GO:0035212">
    <property type="term" value="P:cell competition in a multicellular organism"/>
    <property type="evidence" value="ECO:0007669"/>
    <property type="project" value="EnsemblMetazoa"/>
</dbReference>
<dbReference type="InParanoid" id="A0A0Q9WTI9"/>
<keyword evidence="5" id="KW-0344">Guanine-nucleotide releasing factor</keyword>
<feature type="compositionally biased region" description="Low complexity" evidence="8">
    <location>
        <begin position="1737"/>
        <end position="1750"/>
    </location>
</feature>
<dbReference type="InterPro" id="IPR027007">
    <property type="entry name" value="C2_DOCK-type_domain"/>
</dbReference>
<dbReference type="GO" id="GO:0046330">
    <property type="term" value="P:positive regulation of JNK cascade"/>
    <property type="evidence" value="ECO:0007669"/>
    <property type="project" value="EnsemblMetazoa"/>
</dbReference>
<evidence type="ECO:0000256" key="2">
    <source>
        <dbReference type="ARBA" id="ARBA00022443"/>
    </source>
</evidence>
<dbReference type="GO" id="GO:0007391">
    <property type="term" value="P:dorsal closure"/>
    <property type="evidence" value="ECO:0007669"/>
    <property type="project" value="EnsemblMetazoa"/>
</dbReference>
<feature type="compositionally biased region" description="Pro residues" evidence="8">
    <location>
        <begin position="1995"/>
        <end position="2004"/>
    </location>
</feature>
<feature type="compositionally biased region" description="Basic and acidic residues" evidence="8">
    <location>
        <begin position="1850"/>
        <end position="1875"/>
    </location>
</feature>
<evidence type="ECO:0000256" key="4">
    <source>
        <dbReference type="ARBA" id="ARBA00022553"/>
    </source>
</evidence>
<feature type="domain" description="DOCKER" evidence="11">
    <location>
        <begin position="1292"/>
        <end position="1705"/>
    </location>
</feature>
<dbReference type="SMART" id="SM00326">
    <property type="entry name" value="SH3"/>
    <property type="match status" value="1"/>
</dbReference>
<dbReference type="InterPro" id="IPR043161">
    <property type="entry name" value="DOCK_C_lobe_A"/>
</dbReference>
<dbReference type="SUPFAM" id="SSF50044">
    <property type="entry name" value="SH3-domain"/>
    <property type="match status" value="1"/>
</dbReference>
<dbReference type="Pfam" id="PF20421">
    <property type="entry name" value="DHR-2_Lobe_C"/>
    <property type="match status" value="1"/>
</dbReference>
<feature type="compositionally biased region" description="Polar residues" evidence="8">
    <location>
        <begin position="1769"/>
        <end position="1783"/>
    </location>
</feature>
<dbReference type="InterPro" id="IPR001452">
    <property type="entry name" value="SH3_domain"/>
</dbReference>
<sequence length="2012" mass="231177">MSVWSDCNAKQQFGIAKCNFDQEVTKPHRLNLDVGDAVVILKETTHWYYGYKQKDKEHRGIFPKSYIHLVEYNIVNGEFCIQRTDIVEEITKVLLEWGSIAKGYFLRTNPNFQRIRRKMNELNNNRAALISGNLPLDEMRKVKLMATAQIDTGNNLLGLDMVVRDDSGDILDTNAICTTELFEHHVHAVSRIEKANRLSSEQRTPRVHNKYSHNILLHVNAFVCKFQEDSDLLFTLFDGETHKPISENYVVKWSRTGIARDIDQFDNNRVLFTDLSRNDLSISKMYLVCYAIRIGSMEMKDSSESKRTSISIANSMLTAASRKHSQLSVSSNGSSGSTCEYIMRRPFGVACKDLTPILSKACDGPSNQDLPFIMCEKDTLDGTLRKLISNKDIGKIDSKMAVTIEVLRGDIKQIKEDFPRLVHTNVPVARKMGFPEVILPGDVRNDLYLTICSGEFSRIAKTSEKNVEVSICVANEQGYLIPGVMSIGTGHSPIDEYKSVVYYHDDKPKWQETFKIHVPIEEFKQCHLRFVLKHRSSNEQKDRSEKPFGLAYVRLMQANGTTIPQGQHVLAVYKIDHKKYDKTVANSYMELPATTAELQGTKPSISGLSLLPKDQLTIGVNLCSTKLTQSVSLLGLLNWSAHKETLEQSLNALSTVPGEEVVKFLQDILDALFNILVENDQPEKYDQLVFMSIIHLIETVSDLKYQHFLTVLDVYINESFSFTLAYTKLMDVLQKNISDAIKPREKSADGFETEESMEVRRLYKTTRYLHYVMKFVIRSRILYAEMNCNTDYVDFASRLQELLRMFIDMIGCPSNLLKSEGALLKNLHIIATDLMQVFDQVRLSVSIVEILEKFPPRRLIQSKMGCIKDFVETKLFTLPKCRAILLPVFCKHIKDHLESKEEGDSKTDIWQQEKNLSKAAKVLGQLKSQLHTRETTANKKIAECINIMNNILKLLYRSDVGPTHNDIRDIMIILLRTVMKAAHSLDRDTALVGKFFAIMLGILQRMDAQHYDYFVKDLHQRGELKEFVIDILLVFTELVSPSPHQKAVFPRDWMDMIMHQNTVILGALQHLSIVIMDYFLTPFEKQIWSNFFQCSIAFLVQSPLQLNDFNDNKRQIVFARYRDIRKDTAMEIRKMWFQLGQHKPKFVPQLVEPILEMSMMPETELRRETIPIFFDMMQCEYYSSRLELESYGDTKNNNSHHKGNFTEFKTAMIEKLDILIGAKGKGDAEYKQLFEEIMMERCSAHATLNLDGSSFVQMVTKLMDKLLEYRFIIQDESKENRMACTFSLLQFYSEVDLKEMYIRYVYKLCDLHMEFENYTEAAFTLKLHTQLLRWTDTELSPQLRSYRHMNCRTHRELKETLFFEIMEYFDKGKQWECAIDMCKILAQQYEEEIFDYIKLAELLKRMAQFFEKILKELRHTSEYFRVCFYGRGFPRLLQNKVYIFRGKEYERLSDFCTRMLVQHPQAEVMQTLEAPGKDITQSDGQYIQVNKVEPIMDAAFAKFNEKIISNEIVKYFTSNNVQKFQFSRPFRDVTNGGHMDDVRSLWLERTELVTSFPLPGILRWFPVIDSHTFKISPLERAVEIMKDTNKGIRQLVILHKGDESLHINPLSMKLNGIVDPAVMGGFAKYEEAFLTDEYLEQHPDDKDLIEELKDLIASQIPLLEIAIMLHRQKAPDSLKALQEHLENCFTDMQQHVESRYGRKSCDLKMDRDSVVMRRTNSFLPALFDGSCNRLSETSMGSSDSGLSKSTFLPRPQTNSIKSTLASLSFNARPSLMHSPSTKSSKNKEKTPAKRRSMKKDRETLSLPVANSQWYTPPLSTITSTPEKEINTSVTSLASVSNSSLAGPKTPDPRVLTEELTSKRPLRSEKDKERRLSRPASIATPTATIKNFVDTRSLSESSNRNSVETTDSTSEEDIRPPPLPAKTRDSTDFTSLTHSLDWNPNGYAMLNALSNTSSSSITTTTTMTKTSITNTTYEYLEATNFSLINAQDSNKPRPPTPPPKPSRNSKHIP</sequence>
<organism evidence="12 13">
    <name type="scientific">Drosophila willistoni</name>
    <name type="common">Fruit fly</name>
    <dbReference type="NCBI Taxonomy" id="7260"/>
    <lineage>
        <taxon>Eukaryota</taxon>
        <taxon>Metazoa</taxon>
        <taxon>Ecdysozoa</taxon>
        <taxon>Arthropoda</taxon>
        <taxon>Hexapoda</taxon>
        <taxon>Insecta</taxon>
        <taxon>Pterygota</taxon>
        <taxon>Neoptera</taxon>
        <taxon>Endopterygota</taxon>
        <taxon>Diptera</taxon>
        <taxon>Brachycera</taxon>
        <taxon>Muscomorpha</taxon>
        <taxon>Ephydroidea</taxon>
        <taxon>Drosophilidae</taxon>
        <taxon>Drosophila</taxon>
        <taxon>Sophophora</taxon>
    </lineage>
</organism>
<keyword evidence="2 6" id="KW-0728">SH3 domain</keyword>
<evidence type="ECO:0000259" key="10">
    <source>
        <dbReference type="PROSITE" id="PS51650"/>
    </source>
</evidence>
<accession>A0A0Q9WTI9</accession>
<evidence type="ECO:0000313" key="13">
    <source>
        <dbReference type="Proteomes" id="UP000007798"/>
    </source>
</evidence>
<dbReference type="Proteomes" id="UP000007798">
    <property type="component" value="Unassembled WGS sequence"/>
</dbReference>
<dbReference type="InterPro" id="IPR046773">
    <property type="entry name" value="DOCKER_Lobe_C"/>
</dbReference>
<dbReference type="FunFam" id="1.25.40.410:FF:000004">
    <property type="entry name" value="Dedicator of cytokinesis protein 1"/>
    <property type="match status" value="1"/>
</dbReference>
<dbReference type="Pfam" id="PF06920">
    <property type="entry name" value="DHR-2_Lobe_A"/>
    <property type="match status" value="1"/>
</dbReference>
<dbReference type="GO" id="GO:0007417">
    <property type="term" value="P:central nervous system development"/>
    <property type="evidence" value="ECO:0007669"/>
    <property type="project" value="EnsemblMetazoa"/>
</dbReference>
<protein>
    <submittedName>
        <fullName evidence="12">Uncharacterized protein, isoform B</fullName>
    </submittedName>
</protein>
<dbReference type="PANTHER" id="PTHR45653">
    <property type="entry name" value="DEDICATOR OF CYTOKINESIS"/>
    <property type="match status" value="1"/>
</dbReference>
<evidence type="ECO:0000256" key="8">
    <source>
        <dbReference type="SAM" id="MobiDB-lite"/>
    </source>
</evidence>
<evidence type="ECO:0000256" key="5">
    <source>
        <dbReference type="ARBA" id="ARBA00022658"/>
    </source>
</evidence>
<evidence type="ECO:0000259" key="9">
    <source>
        <dbReference type="PROSITE" id="PS50002"/>
    </source>
</evidence>
<feature type="domain" description="SH3" evidence="9">
    <location>
        <begin position="9"/>
        <end position="72"/>
    </location>
</feature>
<keyword evidence="4" id="KW-0597">Phosphoprotein</keyword>
<dbReference type="Pfam" id="PF20422">
    <property type="entry name" value="DHR-2_Lobe_B"/>
    <property type="match status" value="1"/>
</dbReference>
<dbReference type="GO" id="GO:0030036">
    <property type="term" value="P:actin cytoskeleton organization"/>
    <property type="evidence" value="ECO:0007669"/>
    <property type="project" value="EnsemblMetazoa"/>
</dbReference>
<dbReference type="Pfam" id="PF23554">
    <property type="entry name" value="TPR_DOCK"/>
    <property type="match status" value="1"/>
</dbReference>
<keyword evidence="13" id="KW-1185">Reference proteome</keyword>
<dbReference type="InterPro" id="IPR032376">
    <property type="entry name" value="DOCK_N"/>
</dbReference>
<dbReference type="InterPro" id="IPR043162">
    <property type="entry name" value="DOCK_C_lobe_C"/>
</dbReference>
<dbReference type="GO" id="GO:0160175">
    <property type="term" value="P:somatic muscle attachment to chitin-based cuticle"/>
    <property type="evidence" value="ECO:0007669"/>
    <property type="project" value="EnsemblMetazoa"/>
</dbReference>
<dbReference type="STRING" id="7260.A0A0Q9WTI9"/>
<dbReference type="FunCoup" id="A0A0Q9WTI9">
    <property type="interactions" value="677"/>
</dbReference>
<dbReference type="InterPro" id="IPR035892">
    <property type="entry name" value="C2_domain_sf"/>
</dbReference>
<dbReference type="Gene3D" id="1.20.58.740">
    <property type="match status" value="1"/>
</dbReference>
<dbReference type="GO" id="GO:0005737">
    <property type="term" value="C:cytoplasm"/>
    <property type="evidence" value="ECO:0007669"/>
    <property type="project" value="UniProtKB-SubCell"/>
</dbReference>
<dbReference type="Pfam" id="PF14429">
    <property type="entry name" value="DOCK-C2"/>
    <property type="match status" value="1"/>
</dbReference>
<feature type="region of interest" description="Disordered" evidence="8">
    <location>
        <begin position="1769"/>
        <end position="1931"/>
    </location>
</feature>
<dbReference type="EMBL" id="CH964232">
    <property type="protein sequence ID" value="KRF99420.1"/>
    <property type="molecule type" value="Genomic_DNA"/>
</dbReference>
<name>A0A0Q9WTI9_DROWI</name>
<feature type="compositionally biased region" description="Low complexity" evidence="8">
    <location>
        <begin position="1830"/>
        <end position="1845"/>
    </location>
</feature>
<dbReference type="GO" id="GO:0031267">
    <property type="term" value="F:small GTPase binding"/>
    <property type="evidence" value="ECO:0007669"/>
    <property type="project" value="TreeGrafter"/>
</dbReference>
<evidence type="ECO:0000256" key="1">
    <source>
        <dbReference type="ARBA" id="ARBA00004496"/>
    </source>
</evidence>
<comment type="subcellular location">
    <subcellularLocation>
        <location evidence="1">Cytoplasm</location>
    </subcellularLocation>
</comment>
<dbReference type="GO" id="GO:0005085">
    <property type="term" value="F:guanyl-nucleotide exchange factor activity"/>
    <property type="evidence" value="ECO:0007669"/>
    <property type="project" value="UniProtKB-KW"/>
</dbReference>
<dbReference type="Gene3D" id="2.30.30.40">
    <property type="entry name" value="SH3 Domains"/>
    <property type="match status" value="1"/>
</dbReference>
<dbReference type="Gene3D" id="2.60.40.150">
    <property type="entry name" value="C2 domain"/>
    <property type="match status" value="1"/>
</dbReference>
<dbReference type="GO" id="GO:0035022">
    <property type="term" value="P:positive regulation of Rac protein signal transduction"/>
    <property type="evidence" value="ECO:0007669"/>
    <property type="project" value="EnsemblMetazoa"/>
</dbReference>
<dbReference type="InterPro" id="IPR026791">
    <property type="entry name" value="DOCK"/>
</dbReference>
<dbReference type="GO" id="GO:0007298">
    <property type="term" value="P:border follicle cell migration"/>
    <property type="evidence" value="ECO:0007669"/>
    <property type="project" value="EnsemblMetazoa"/>
</dbReference>
<dbReference type="GO" id="GO:0007523">
    <property type="term" value="P:larval visceral muscle development"/>
    <property type="evidence" value="ECO:0007669"/>
    <property type="project" value="EnsemblMetazoa"/>
</dbReference>
<dbReference type="PROSITE" id="PS51650">
    <property type="entry name" value="C2_DOCK"/>
    <property type="match status" value="1"/>
</dbReference>
<dbReference type="Pfam" id="PF16172">
    <property type="entry name" value="DOCK_N"/>
    <property type="match status" value="1"/>
</dbReference>
<dbReference type="InterPro" id="IPR056372">
    <property type="entry name" value="TPR_DOCK"/>
</dbReference>
<dbReference type="InterPro" id="IPR036028">
    <property type="entry name" value="SH3-like_dom_sf"/>
</dbReference>
<dbReference type="CDD" id="cd11872">
    <property type="entry name" value="SH3_DOCK_AB"/>
    <property type="match status" value="1"/>
</dbReference>
<dbReference type="FunFam" id="1.20.58.740:FF:000004">
    <property type="entry name" value="Dedicator of cytokinesis protein 1"/>
    <property type="match status" value="1"/>
</dbReference>
<dbReference type="GO" id="GO:0007264">
    <property type="term" value="P:small GTPase-mediated signal transduction"/>
    <property type="evidence" value="ECO:0007669"/>
    <property type="project" value="InterPro"/>
</dbReference>
<dbReference type="GO" id="GO:1903688">
    <property type="term" value="P:positive regulation of border follicle cell migration"/>
    <property type="evidence" value="ECO:0007669"/>
    <property type="project" value="EnsemblMetazoa"/>
</dbReference>
<dbReference type="CDD" id="cd11697">
    <property type="entry name" value="DHR2_DOCK_A"/>
    <property type="match status" value="1"/>
</dbReference>
<evidence type="ECO:0000256" key="3">
    <source>
        <dbReference type="ARBA" id="ARBA00022490"/>
    </source>
</evidence>
<feature type="region of interest" description="Disordered" evidence="8">
    <location>
        <begin position="1737"/>
        <end position="1757"/>
    </location>
</feature>
<dbReference type="InterPro" id="IPR046769">
    <property type="entry name" value="DOCKER_Lobe_A"/>
</dbReference>
<dbReference type="GO" id="GO:0007520">
    <property type="term" value="P:myoblast fusion"/>
    <property type="evidence" value="ECO:0007669"/>
    <property type="project" value="EnsemblMetazoa"/>
</dbReference>
<dbReference type="PROSITE" id="PS51651">
    <property type="entry name" value="DOCKER"/>
    <property type="match status" value="1"/>
</dbReference>
<dbReference type="OrthoDB" id="18896at2759"/>
<proteinExistence type="inferred from homology"/>
<dbReference type="GO" id="GO:0031234">
    <property type="term" value="C:extrinsic component of cytoplasmic side of plasma membrane"/>
    <property type="evidence" value="ECO:0007669"/>
    <property type="project" value="EnsemblMetazoa"/>
</dbReference>
<reference evidence="12 13" key="1">
    <citation type="journal article" date="2007" name="Nature">
        <title>Evolution of genes and genomes on the Drosophila phylogeny.</title>
        <authorList>
            <consortium name="Drosophila 12 Genomes Consortium"/>
            <person name="Clark A.G."/>
            <person name="Eisen M.B."/>
            <person name="Smith D.R."/>
            <person name="Bergman C.M."/>
            <person name="Oliver B."/>
            <person name="Markow T.A."/>
            <person name="Kaufman T.C."/>
            <person name="Kellis M."/>
            <person name="Gelbart W."/>
            <person name="Iyer V.N."/>
            <person name="Pollard D.A."/>
            <person name="Sackton T.B."/>
            <person name="Larracuente A.M."/>
            <person name="Singh N.D."/>
            <person name="Abad J.P."/>
            <person name="Abt D.N."/>
            <person name="Adryan B."/>
            <person name="Aguade M."/>
            <person name="Akashi H."/>
            <person name="Anderson W.W."/>
            <person name="Aquadro C.F."/>
            <person name="Ardell D.H."/>
            <person name="Arguello R."/>
            <person name="Artieri C.G."/>
            <person name="Barbash D.A."/>
            <person name="Barker D."/>
            <person name="Barsanti P."/>
            <person name="Batterham P."/>
            <person name="Batzoglou S."/>
            <person name="Begun D."/>
            <person name="Bhutkar A."/>
            <person name="Blanco E."/>
            <person name="Bosak S.A."/>
            <person name="Bradley R.K."/>
            <person name="Brand A.D."/>
            <person name="Brent M.R."/>
            <person name="Brooks A.N."/>
            <person name="Brown R.H."/>
            <person name="Butlin R.K."/>
            <person name="Caggese C."/>
            <person name="Calvi B.R."/>
            <person name="Bernardo de Carvalho A."/>
            <person name="Caspi A."/>
            <person name="Castrezana S."/>
            <person name="Celniker S.E."/>
            <person name="Chang J.L."/>
            <person name="Chapple C."/>
            <person name="Chatterji S."/>
            <person name="Chinwalla A."/>
            <person name="Civetta A."/>
            <person name="Clifton S.W."/>
            <person name="Comeron J.M."/>
            <person name="Costello J.C."/>
            <person name="Coyne J.A."/>
            <person name="Daub J."/>
            <person name="David R.G."/>
            <person name="Delcher A.L."/>
            <person name="Delehaunty K."/>
            <person name="Do C.B."/>
            <person name="Ebling H."/>
            <person name="Edwards K."/>
            <person name="Eickbush T."/>
            <person name="Evans J.D."/>
            <person name="Filipski A."/>
            <person name="Findeiss S."/>
            <person name="Freyhult E."/>
            <person name="Fulton L."/>
            <person name="Fulton R."/>
            <person name="Garcia A.C."/>
            <person name="Gardiner A."/>
            <person name="Garfield D.A."/>
            <person name="Garvin B.E."/>
            <person name="Gibson G."/>
            <person name="Gilbert D."/>
            <person name="Gnerre S."/>
            <person name="Godfrey J."/>
            <person name="Good R."/>
            <person name="Gotea V."/>
            <person name="Gravely B."/>
            <person name="Greenberg A.J."/>
            <person name="Griffiths-Jones S."/>
            <person name="Gross S."/>
            <person name="Guigo R."/>
            <person name="Gustafson E.A."/>
            <person name="Haerty W."/>
            <person name="Hahn M.W."/>
            <person name="Halligan D.L."/>
            <person name="Halpern A.L."/>
            <person name="Halter G.M."/>
            <person name="Han M.V."/>
            <person name="Heger A."/>
            <person name="Hillier L."/>
            <person name="Hinrichs A.S."/>
            <person name="Holmes I."/>
            <person name="Hoskins R.A."/>
            <person name="Hubisz M.J."/>
            <person name="Hultmark D."/>
            <person name="Huntley M.A."/>
            <person name="Jaffe D.B."/>
            <person name="Jagadeeshan S."/>
            <person name="Jeck W.R."/>
            <person name="Johnson J."/>
            <person name="Jones C.D."/>
            <person name="Jordan W.C."/>
            <person name="Karpen G.H."/>
            <person name="Kataoka E."/>
            <person name="Keightley P.D."/>
            <person name="Kheradpour P."/>
            <person name="Kirkness E.F."/>
            <person name="Koerich L.B."/>
            <person name="Kristiansen K."/>
            <person name="Kudrna D."/>
            <person name="Kulathinal R.J."/>
            <person name="Kumar S."/>
            <person name="Kwok R."/>
            <person name="Lander E."/>
            <person name="Langley C.H."/>
            <person name="Lapoint R."/>
            <person name="Lazzaro B.P."/>
            <person name="Lee S.J."/>
            <person name="Levesque L."/>
            <person name="Li R."/>
            <person name="Lin C.F."/>
            <person name="Lin M.F."/>
            <person name="Lindblad-Toh K."/>
            <person name="Llopart A."/>
            <person name="Long M."/>
            <person name="Low L."/>
            <person name="Lozovsky E."/>
            <person name="Lu J."/>
            <person name="Luo M."/>
            <person name="Machado C.A."/>
            <person name="Makalowski W."/>
            <person name="Marzo M."/>
            <person name="Matsuda M."/>
            <person name="Matzkin L."/>
            <person name="McAllister B."/>
            <person name="McBride C.S."/>
            <person name="McKernan B."/>
            <person name="McKernan K."/>
            <person name="Mendez-Lago M."/>
            <person name="Minx P."/>
            <person name="Mollenhauer M.U."/>
            <person name="Montooth K."/>
            <person name="Mount S.M."/>
            <person name="Mu X."/>
            <person name="Myers E."/>
            <person name="Negre B."/>
            <person name="Newfeld S."/>
            <person name="Nielsen R."/>
            <person name="Noor M.A."/>
            <person name="O'Grady P."/>
            <person name="Pachter L."/>
            <person name="Papaceit M."/>
            <person name="Parisi M.J."/>
            <person name="Parisi M."/>
            <person name="Parts L."/>
            <person name="Pedersen J.S."/>
            <person name="Pesole G."/>
            <person name="Phillippy A.M."/>
            <person name="Ponting C.P."/>
            <person name="Pop M."/>
            <person name="Porcelli D."/>
            <person name="Powell J.R."/>
            <person name="Prohaska S."/>
            <person name="Pruitt K."/>
            <person name="Puig M."/>
            <person name="Quesneville H."/>
            <person name="Ram K.R."/>
            <person name="Rand D."/>
            <person name="Rasmussen M.D."/>
            <person name="Reed L.K."/>
            <person name="Reenan R."/>
            <person name="Reily A."/>
            <person name="Remington K.A."/>
            <person name="Rieger T.T."/>
            <person name="Ritchie M.G."/>
            <person name="Robin C."/>
            <person name="Rogers Y.H."/>
            <person name="Rohde C."/>
            <person name="Rozas J."/>
            <person name="Rubenfield M.J."/>
            <person name="Ruiz A."/>
            <person name="Russo S."/>
            <person name="Salzberg S.L."/>
            <person name="Sanchez-Gracia A."/>
            <person name="Saranga D.J."/>
            <person name="Sato H."/>
            <person name="Schaeffer S.W."/>
            <person name="Schatz M.C."/>
            <person name="Schlenke T."/>
            <person name="Schwartz R."/>
            <person name="Segarra C."/>
            <person name="Singh R.S."/>
            <person name="Sirot L."/>
            <person name="Sirota M."/>
            <person name="Sisneros N.B."/>
            <person name="Smith C.D."/>
            <person name="Smith T.F."/>
            <person name="Spieth J."/>
            <person name="Stage D.E."/>
            <person name="Stark A."/>
            <person name="Stephan W."/>
            <person name="Strausberg R.L."/>
            <person name="Strempel S."/>
            <person name="Sturgill D."/>
            <person name="Sutton G."/>
            <person name="Sutton G.G."/>
            <person name="Tao W."/>
            <person name="Teichmann S."/>
            <person name="Tobari Y.N."/>
            <person name="Tomimura Y."/>
            <person name="Tsolas J.M."/>
            <person name="Valente V.L."/>
            <person name="Venter E."/>
            <person name="Venter J.C."/>
            <person name="Vicario S."/>
            <person name="Vieira F.G."/>
            <person name="Vilella A.J."/>
            <person name="Villasante A."/>
            <person name="Walenz B."/>
            <person name="Wang J."/>
            <person name="Wasserman M."/>
            <person name="Watts T."/>
            <person name="Wilson D."/>
            <person name="Wilson R.K."/>
            <person name="Wing R.A."/>
            <person name="Wolfner M.F."/>
            <person name="Wong A."/>
            <person name="Wong G.K."/>
            <person name="Wu C.I."/>
            <person name="Wu G."/>
            <person name="Yamamoto D."/>
            <person name="Yang H.P."/>
            <person name="Yang S.P."/>
            <person name="Yorke J.A."/>
            <person name="Yoshida K."/>
            <person name="Zdobnov E."/>
            <person name="Zhang P."/>
            <person name="Zhang Y."/>
            <person name="Zimin A.V."/>
            <person name="Baldwin J."/>
            <person name="Abdouelleil A."/>
            <person name="Abdulkadir J."/>
            <person name="Abebe A."/>
            <person name="Abera B."/>
            <person name="Abreu J."/>
            <person name="Acer S.C."/>
            <person name="Aftuck L."/>
            <person name="Alexander A."/>
            <person name="An P."/>
            <person name="Anderson E."/>
            <person name="Anderson S."/>
            <person name="Arachi H."/>
            <person name="Azer M."/>
            <person name="Bachantsang P."/>
            <person name="Barry A."/>
            <person name="Bayul T."/>
            <person name="Berlin A."/>
            <person name="Bessette D."/>
            <person name="Bloom T."/>
            <person name="Blye J."/>
            <person name="Boguslavskiy L."/>
            <person name="Bonnet C."/>
            <person name="Boukhgalter B."/>
            <person name="Bourzgui I."/>
            <person name="Brown A."/>
            <person name="Cahill P."/>
            <person name="Channer S."/>
            <person name="Cheshatsang Y."/>
            <person name="Chuda L."/>
            <person name="Citroen M."/>
            <person name="Collymore A."/>
            <person name="Cooke P."/>
            <person name="Costello M."/>
            <person name="D'Aco K."/>
            <person name="Daza R."/>
            <person name="De Haan G."/>
            <person name="DeGray S."/>
            <person name="DeMaso C."/>
            <person name="Dhargay N."/>
            <person name="Dooley K."/>
            <person name="Dooley E."/>
            <person name="Doricent M."/>
            <person name="Dorje P."/>
            <person name="Dorjee K."/>
            <person name="Dupes A."/>
            <person name="Elong R."/>
            <person name="Falk J."/>
            <person name="Farina A."/>
            <person name="Faro S."/>
            <person name="Ferguson D."/>
            <person name="Fisher S."/>
            <person name="Foley C.D."/>
            <person name="Franke A."/>
            <person name="Friedrich D."/>
            <person name="Gadbois L."/>
            <person name="Gearin G."/>
            <person name="Gearin C.R."/>
            <person name="Giannoukos G."/>
            <person name="Goode T."/>
            <person name="Graham J."/>
            <person name="Grandbois E."/>
            <person name="Grewal S."/>
            <person name="Gyaltsen K."/>
            <person name="Hafez N."/>
            <person name="Hagos B."/>
            <person name="Hall J."/>
            <person name="Henson C."/>
            <person name="Hollinger A."/>
            <person name="Honan T."/>
            <person name="Huard M.D."/>
            <person name="Hughes L."/>
            <person name="Hurhula B."/>
            <person name="Husby M.E."/>
            <person name="Kamat A."/>
            <person name="Kanga B."/>
            <person name="Kashin S."/>
            <person name="Khazanovich D."/>
            <person name="Kisner P."/>
            <person name="Lance K."/>
            <person name="Lara M."/>
            <person name="Lee W."/>
            <person name="Lennon N."/>
            <person name="Letendre F."/>
            <person name="LeVine R."/>
            <person name="Lipovsky A."/>
            <person name="Liu X."/>
            <person name="Liu J."/>
            <person name="Liu S."/>
            <person name="Lokyitsang T."/>
            <person name="Lokyitsang Y."/>
            <person name="Lubonja R."/>
            <person name="Lui A."/>
            <person name="MacDonald P."/>
            <person name="Magnisalis V."/>
            <person name="Maru K."/>
            <person name="Matthews C."/>
            <person name="McCusker W."/>
            <person name="McDonough S."/>
            <person name="Mehta T."/>
            <person name="Meldrim J."/>
            <person name="Meneus L."/>
            <person name="Mihai O."/>
            <person name="Mihalev A."/>
            <person name="Mihova T."/>
            <person name="Mittelman R."/>
            <person name="Mlenga V."/>
            <person name="Montmayeur A."/>
            <person name="Mulrain L."/>
            <person name="Navidi A."/>
            <person name="Naylor J."/>
            <person name="Negash T."/>
            <person name="Nguyen T."/>
            <person name="Nguyen N."/>
            <person name="Nicol R."/>
            <person name="Norbu C."/>
            <person name="Norbu N."/>
            <person name="Novod N."/>
            <person name="O'Neill B."/>
            <person name="Osman S."/>
            <person name="Markiewicz E."/>
            <person name="Oyono O.L."/>
            <person name="Patti C."/>
            <person name="Phunkhang P."/>
            <person name="Pierre F."/>
            <person name="Priest M."/>
            <person name="Raghuraman S."/>
            <person name="Rege F."/>
            <person name="Reyes R."/>
            <person name="Rise C."/>
            <person name="Rogov P."/>
            <person name="Ross K."/>
            <person name="Ryan E."/>
            <person name="Settipalli S."/>
            <person name="Shea T."/>
            <person name="Sherpa N."/>
            <person name="Shi L."/>
            <person name="Shih D."/>
            <person name="Sparrow T."/>
            <person name="Spaulding J."/>
            <person name="Stalker J."/>
            <person name="Stange-Thomann N."/>
            <person name="Stavropoulos S."/>
            <person name="Stone C."/>
            <person name="Strader C."/>
            <person name="Tesfaye S."/>
            <person name="Thomson T."/>
            <person name="Thoulutsang Y."/>
            <person name="Thoulutsang D."/>
            <person name="Topham K."/>
            <person name="Topping I."/>
            <person name="Tsamla T."/>
            <person name="Vassiliev H."/>
            <person name="Vo A."/>
            <person name="Wangchuk T."/>
            <person name="Wangdi T."/>
            <person name="Weiand M."/>
            <person name="Wilkinson J."/>
            <person name="Wilson A."/>
            <person name="Yadav S."/>
            <person name="Young G."/>
            <person name="Yu Q."/>
            <person name="Zembek L."/>
            <person name="Zhong D."/>
            <person name="Zimmer A."/>
            <person name="Zwirko Z."/>
            <person name="Jaffe D.B."/>
            <person name="Alvarez P."/>
            <person name="Brockman W."/>
            <person name="Butler J."/>
            <person name="Chin C."/>
            <person name="Gnerre S."/>
            <person name="Grabherr M."/>
            <person name="Kleber M."/>
            <person name="Mauceli E."/>
            <person name="MacCallum I."/>
        </authorList>
    </citation>
    <scope>NUCLEOTIDE SEQUENCE [LARGE SCALE GENOMIC DNA]</scope>
    <source>
        <strain evidence="13">Tucson 14030-0811.24</strain>
    </source>
</reference>
<dbReference type="PROSITE" id="PS50002">
    <property type="entry name" value="SH3"/>
    <property type="match status" value="1"/>
</dbReference>
<dbReference type="InterPro" id="IPR042455">
    <property type="entry name" value="DOCK_N_sub1"/>
</dbReference>
<dbReference type="SMR" id="A0A0Q9WTI9"/>
<evidence type="ECO:0000256" key="7">
    <source>
        <dbReference type="PROSITE-ProRule" id="PRU00983"/>
    </source>
</evidence>
<dbReference type="Gene3D" id="1.20.1270.350">
    <property type="entry name" value="Dedicator of cytokinesis N-terminal subdomain"/>
    <property type="match status" value="1"/>
</dbReference>
<feature type="region of interest" description="Disordered" evidence="8">
    <location>
        <begin position="1986"/>
        <end position="2012"/>
    </location>
</feature>
<comment type="similarity">
    <text evidence="7">Belongs to the DOCK family.</text>
</comment>
<dbReference type="GO" id="GO:0048010">
    <property type="term" value="P:vascular endothelial growth factor receptor signaling pathway"/>
    <property type="evidence" value="ECO:0007669"/>
    <property type="project" value="EnsemblMetazoa"/>
</dbReference>
<dbReference type="InterPro" id="IPR046770">
    <property type="entry name" value="DOCKER_Lobe_B"/>
</dbReference>
<evidence type="ECO:0000256" key="6">
    <source>
        <dbReference type="PROSITE-ProRule" id="PRU00192"/>
    </source>
</evidence>
<evidence type="ECO:0000259" key="11">
    <source>
        <dbReference type="PROSITE" id="PS51651"/>
    </source>
</evidence>
<keyword evidence="3" id="KW-0963">Cytoplasm</keyword>
<feature type="compositionally biased region" description="Polar residues" evidence="8">
    <location>
        <begin position="1808"/>
        <end position="1824"/>
    </location>
</feature>
<dbReference type="InterPro" id="IPR027357">
    <property type="entry name" value="DOCKER_dom"/>
</dbReference>
<dbReference type="GO" id="GO:0046529">
    <property type="term" value="P:imaginal disc fusion, thorax closure"/>
    <property type="evidence" value="ECO:0007669"/>
    <property type="project" value="EnsemblMetazoa"/>
</dbReference>
<gene>
    <name evidence="12" type="primary">Dwil\GK11109</name>
    <name evidence="12" type="ORF">Dwil_GK11109</name>
</gene>
<feature type="compositionally biased region" description="Polar residues" evidence="8">
    <location>
        <begin position="1882"/>
        <end position="1911"/>
    </location>
</feature>
<feature type="domain" description="C2 DOCK-type" evidence="10">
    <location>
        <begin position="444"/>
        <end position="623"/>
    </location>
</feature>
<dbReference type="Gene3D" id="1.25.40.410">
    <property type="match status" value="1"/>
</dbReference>